<sequence>MKNSRRIKKNTLINNVKKGFRTFYGGMETPFKQSSLRVWIQARKFNKTRQDRKWLKELLTTNKVVRRFYKRPELEIQDIENVTPVDFKSRDNLNLKGLIYEPNKGSNKWVIASHWFAGHKTWSLHHAKVFVEMGYNVMVYDFRGHGQSQNDSTTMGGKEHKDLMGAVDWLKENKKIDQLAFMGTSMGAFVSNYCSILYKEELKALNFKFVVSDVTYGSVFSLFLHVRNVYLGFLPKKRTKKFINKVIAKQNKKEVSINLHEVSIFHLLREGGNKDLFPTLFCHSSDDKVTSPTDTYELIIKRNNQDDDYLMFNFSMHTQGIRYHFKTFNYKLAEFINRFEKDDVLFDKVIKEWELLKFEKKDQLSLMLK</sequence>
<dbReference type="InterPro" id="IPR029058">
    <property type="entry name" value="AB_hydrolase_fold"/>
</dbReference>
<keyword evidence="3" id="KW-1185">Reference proteome</keyword>
<feature type="domain" description="Xaa-Pro dipeptidyl-peptidase-like" evidence="1">
    <location>
        <begin position="95"/>
        <end position="228"/>
    </location>
</feature>
<name>A0A2K9LTF6_SPISQ</name>
<dbReference type="Gene3D" id="3.40.50.1820">
    <property type="entry name" value="alpha/beta hydrolase"/>
    <property type="match status" value="1"/>
</dbReference>
<dbReference type="KEGG" id="smoo:SMONO_v1c00900"/>
<dbReference type="OrthoDB" id="384284at2"/>
<organism evidence="2 3">
    <name type="scientific">Spiroplasma monobiae MQ-1</name>
    <dbReference type="NCBI Taxonomy" id="1336748"/>
    <lineage>
        <taxon>Bacteria</taxon>
        <taxon>Bacillati</taxon>
        <taxon>Mycoplasmatota</taxon>
        <taxon>Mollicutes</taxon>
        <taxon>Entomoplasmatales</taxon>
        <taxon>Spiroplasmataceae</taxon>
        <taxon>Spiroplasma</taxon>
    </lineage>
</organism>
<reference evidence="2 3" key="1">
    <citation type="submission" date="2017-12" db="EMBL/GenBank/DDBJ databases">
        <title>Complete genome sequence of Spiroplasma monobiae MQ-1 (ATCC 33825).</title>
        <authorList>
            <person name="Tsai Y.-M."/>
            <person name="Lo W.-S."/>
            <person name="Wu P.-S."/>
            <person name="Cho S.-T."/>
            <person name="Kuo C.-H."/>
        </authorList>
    </citation>
    <scope>NUCLEOTIDE SEQUENCE [LARGE SCALE GENOMIC DNA]</scope>
    <source>
        <strain evidence="2 3">MQ-1</strain>
    </source>
</reference>
<dbReference type="GO" id="GO:0016787">
    <property type="term" value="F:hydrolase activity"/>
    <property type="evidence" value="ECO:0007669"/>
    <property type="project" value="InterPro"/>
</dbReference>
<dbReference type="EMBL" id="CP025543">
    <property type="protein sequence ID" value="AUM62343.1"/>
    <property type="molecule type" value="Genomic_DNA"/>
</dbReference>
<dbReference type="InterPro" id="IPR052920">
    <property type="entry name" value="DNA-binding_regulatory"/>
</dbReference>
<dbReference type="SUPFAM" id="SSF53474">
    <property type="entry name" value="alpha/beta-Hydrolases"/>
    <property type="match status" value="1"/>
</dbReference>
<dbReference type="AlphaFoldDB" id="A0A2K9LTF6"/>
<evidence type="ECO:0000259" key="1">
    <source>
        <dbReference type="Pfam" id="PF02129"/>
    </source>
</evidence>
<dbReference type="RefSeq" id="WP_101780396.1">
    <property type="nucleotide sequence ID" value="NZ_CP025543.1"/>
</dbReference>
<protein>
    <recommendedName>
        <fullName evidence="1">Xaa-Pro dipeptidyl-peptidase-like domain-containing protein</fullName>
    </recommendedName>
</protein>
<accession>A0A2K9LTF6</accession>
<dbReference type="PANTHER" id="PTHR43358">
    <property type="entry name" value="ALPHA/BETA-HYDROLASE"/>
    <property type="match status" value="1"/>
</dbReference>
<gene>
    <name evidence="2" type="ORF">SMONO_v1c00900</name>
</gene>
<dbReference type="InterPro" id="IPR000383">
    <property type="entry name" value="Xaa-Pro-like_dom"/>
</dbReference>
<dbReference type="Pfam" id="PF02129">
    <property type="entry name" value="Peptidase_S15"/>
    <property type="match status" value="1"/>
</dbReference>
<proteinExistence type="predicted"/>
<dbReference type="PANTHER" id="PTHR43358:SF4">
    <property type="entry name" value="ALPHA_BETA HYDROLASE FOLD-1 DOMAIN-CONTAINING PROTEIN"/>
    <property type="match status" value="1"/>
</dbReference>
<dbReference type="Proteomes" id="UP000234790">
    <property type="component" value="Chromosome"/>
</dbReference>
<evidence type="ECO:0000313" key="2">
    <source>
        <dbReference type="EMBL" id="AUM62343.1"/>
    </source>
</evidence>
<evidence type="ECO:0000313" key="3">
    <source>
        <dbReference type="Proteomes" id="UP000234790"/>
    </source>
</evidence>